<dbReference type="PANTHER" id="PTHR43022">
    <property type="entry name" value="PROTEIN SMF"/>
    <property type="match status" value="1"/>
</dbReference>
<dbReference type="RefSeq" id="WP_005497416.1">
    <property type="nucleotide sequence ID" value="NZ_CP023248.2"/>
</dbReference>
<evidence type="ECO:0000313" key="7">
    <source>
        <dbReference type="Proteomes" id="UP000191946"/>
    </source>
</evidence>
<evidence type="ECO:0000259" key="3">
    <source>
        <dbReference type="Pfam" id="PF17782"/>
    </source>
</evidence>
<gene>
    <name evidence="5" type="primary">dprA</name>
    <name evidence="6" type="ORF">AKG60_26335</name>
    <name evidence="5" type="ORF">YA91_25035</name>
</gene>
<sequence length="370" mass="39928">MKPRNNDSDLAAWLKLSCLPGIGGVKMNKLLAKDTPRNIINSSSEQLYQLGLTNKQLQAWASADKEVDACLTWLATSTNHHILTLADPLYPPLLKQVVAPPPLLFVEGNPTFLSQPQIAMVGSRNASFDGLHHARQFAAELAQQELIVTSGLALGIDGHAHDGALQAGGKTIAVLGSGLEHIYPARHRSLAQRVTENGALVSEFRPNAKPRAENFPRRNRIISGLSLGVLVVEAAEKSGSLITARYALEQGREVFALPASINARNASGGNQLIRNGACLVEKTQDILDEIQSLLDWSVNQSIDLFSTLNDEEELPFPQLLANVGSEATPVDILANRTNIPVREVMMQLLELELSGHVVAVSGGYIQKGRG</sequence>
<protein>
    <submittedName>
        <fullName evidence="6">DNA processing protein DprA</fullName>
    </submittedName>
    <submittedName>
        <fullName evidence="5">DNA-protecting protein DprA</fullName>
    </submittedName>
</protein>
<dbReference type="EMBL" id="CP023248">
    <property type="protein sequence ID" value="ASZ53599.1"/>
    <property type="molecule type" value="Genomic_DNA"/>
</dbReference>
<evidence type="ECO:0000259" key="2">
    <source>
        <dbReference type="Pfam" id="PF02481"/>
    </source>
</evidence>
<name>A0A249WAF7_VIBPH</name>
<dbReference type="Gene3D" id="1.10.10.10">
    <property type="entry name" value="Winged helix-like DNA-binding domain superfamily/Winged helix DNA-binding domain"/>
    <property type="match status" value="1"/>
</dbReference>
<proteinExistence type="inferred from homology"/>
<dbReference type="Proteomes" id="UP000191946">
    <property type="component" value="Unassembled WGS sequence"/>
</dbReference>
<dbReference type="Pfam" id="PF02481">
    <property type="entry name" value="DNA_processg_A"/>
    <property type="match status" value="1"/>
</dbReference>
<evidence type="ECO:0000256" key="1">
    <source>
        <dbReference type="ARBA" id="ARBA00006525"/>
    </source>
</evidence>
<dbReference type="AlphaFoldDB" id="A0A249WAF7"/>
<dbReference type="Gene3D" id="3.40.50.450">
    <property type="match status" value="1"/>
</dbReference>
<organism evidence="5">
    <name type="scientific">Vibrio parahaemolyticus</name>
    <dbReference type="NCBI Taxonomy" id="670"/>
    <lineage>
        <taxon>Bacteria</taxon>
        <taxon>Pseudomonadati</taxon>
        <taxon>Pseudomonadota</taxon>
        <taxon>Gammaproteobacteria</taxon>
        <taxon>Vibrionales</taxon>
        <taxon>Vibrionaceae</taxon>
        <taxon>Vibrio</taxon>
    </lineage>
</organism>
<dbReference type="EMBL" id="LHQV01000031">
    <property type="protein sequence ID" value="OQJ95613.1"/>
    <property type="molecule type" value="Genomic_DNA"/>
</dbReference>
<feature type="domain" description="DprA winged helix" evidence="3">
    <location>
        <begin position="317"/>
        <end position="363"/>
    </location>
</feature>
<reference evidence="5" key="2">
    <citation type="submission" date="2017-09" db="EMBL/GenBank/DDBJ databases">
        <authorList>
            <person name="Ehlers B."/>
            <person name="Leendertz F.H."/>
        </authorList>
    </citation>
    <scope>NUCLEOTIDE SEQUENCE</scope>
    <source>
        <strain evidence="5">MAVP-26</strain>
    </source>
</reference>
<reference evidence="6 7" key="1">
    <citation type="submission" date="2015-08" db="EMBL/GenBank/DDBJ databases">
        <title>Draft Genome Sequences of Vibrio parahaemolyticus Strains.</title>
        <authorList>
            <person name="Gonzalez-Escalona N."/>
            <person name="DePaola A."/>
        </authorList>
    </citation>
    <scope>NUCLEOTIDE SEQUENCE [LARGE SCALE GENOMIC DNA]</scope>
    <source>
        <strain evidence="6 7">CFSAN001621</strain>
    </source>
</reference>
<evidence type="ECO:0000259" key="4">
    <source>
        <dbReference type="Pfam" id="PF25317"/>
    </source>
</evidence>
<feature type="domain" description="Smf/DprA SLOG" evidence="2">
    <location>
        <begin position="82"/>
        <end position="290"/>
    </location>
</feature>
<dbReference type="SUPFAM" id="SSF102405">
    <property type="entry name" value="MCP/YpsA-like"/>
    <property type="match status" value="1"/>
</dbReference>
<dbReference type="InterPro" id="IPR003488">
    <property type="entry name" value="DprA"/>
</dbReference>
<accession>A0A249WAF7</accession>
<dbReference type="InterPro" id="IPR057338">
    <property type="entry name" value="DprA_SAM"/>
</dbReference>
<keyword evidence="7" id="KW-1185">Reference proteome</keyword>
<dbReference type="Pfam" id="PF25317">
    <property type="entry name" value="SAM_SMF"/>
    <property type="match status" value="1"/>
</dbReference>
<feature type="domain" description="Smf/DprA SAM" evidence="4">
    <location>
        <begin position="10"/>
        <end position="67"/>
    </location>
</feature>
<dbReference type="Pfam" id="PF17782">
    <property type="entry name" value="WHD_DprA"/>
    <property type="match status" value="1"/>
</dbReference>
<dbReference type="InterPro" id="IPR041614">
    <property type="entry name" value="DprA_WH"/>
</dbReference>
<dbReference type="NCBIfam" id="TIGR00732">
    <property type="entry name" value="dprA"/>
    <property type="match status" value="1"/>
</dbReference>
<evidence type="ECO:0000313" key="5">
    <source>
        <dbReference type="EMBL" id="ASZ53599.1"/>
    </source>
</evidence>
<dbReference type="InterPro" id="IPR057666">
    <property type="entry name" value="DrpA_SLOG"/>
</dbReference>
<dbReference type="PANTHER" id="PTHR43022:SF1">
    <property type="entry name" value="PROTEIN SMF"/>
    <property type="match status" value="1"/>
</dbReference>
<evidence type="ECO:0000313" key="6">
    <source>
        <dbReference type="EMBL" id="OQJ95613.1"/>
    </source>
</evidence>
<comment type="similarity">
    <text evidence="1">Belongs to the DprA/Smf family.</text>
</comment>
<dbReference type="InterPro" id="IPR036388">
    <property type="entry name" value="WH-like_DNA-bd_sf"/>
</dbReference>
<dbReference type="GO" id="GO:0009294">
    <property type="term" value="P:DNA-mediated transformation"/>
    <property type="evidence" value="ECO:0007669"/>
    <property type="project" value="InterPro"/>
</dbReference>